<evidence type="ECO:0000256" key="1">
    <source>
        <dbReference type="ARBA" id="ARBA00023268"/>
    </source>
</evidence>
<dbReference type="Proteomes" id="UP001515500">
    <property type="component" value="Chromosome 11"/>
</dbReference>
<feature type="domain" description="Reverse transcriptase/retrotransposon-derived protein RNase H-like" evidence="2">
    <location>
        <begin position="1"/>
        <end position="78"/>
    </location>
</feature>
<dbReference type="Pfam" id="PF17919">
    <property type="entry name" value="RT_RNaseH_2"/>
    <property type="match status" value="1"/>
</dbReference>
<dbReference type="InterPro" id="IPR041577">
    <property type="entry name" value="RT_RNaseH_2"/>
</dbReference>
<dbReference type="InterPro" id="IPR050951">
    <property type="entry name" value="Retrovirus_Pol_polyprotein"/>
</dbReference>
<dbReference type="InterPro" id="IPR043502">
    <property type="entry name" value="DNA/RNA_pol_sf"/>
</dbReference>
<dbReference type="InterPro" id="IPR036397">
    <property type="entry name" value="RNaseH_sf"/>
</dbReference>
<dbReference type="GeneID" id="120272269"/>
<dbReference type="SUPFAM" id="SSF53098">
    <property type="entry name" value="Ribonuclease H-like"/>
    <property type="match status" value="1"/>
</dbReference>
<dbReference type="Gene3D" id="3.10.20.370">
    <property type="match status" value="1"/>
</dbReference>
<protein>
    <submittedName>
        <fullName evidence="4">Uncharacterized protein LOC120272269</fullName>
    </submittedName>
</protein>
<organism evidence="3 4">
    <name type="scientific">Dioscorea cayennensis subsp. rotundata</name>
    <name type="common">White Guinea yam</name>
    <name type="synonym">Dioscorea rotundata</name>
    <dbReference type="NCBI Taxonomy" id="55577"/>
    <lineage>
        <taxon>Eukaryota</taxon>
        <taxon>Viridiplantae</taxon>
        <taxon>Streptophyta</taxon>
        <taxon>Embryophyta</taxon>
        <taxon>Tracheophyta</taxon>
        <taxon>Spermatophyta</taxon>
        <taxon>Magnoliopsida</taxon>
        <taxon>Liliopsida</taxon>
        <taxon>Dioscoreales</taxon>
        <taxon>Dioscoreaceae</taxon>
        <taxon>Dioscorea</taxon>
    </lineage>
</organism>
<evidence type="ECO:0000259" key="2">
    <source>
        <dbReference type="Pfam" id="PF17919"/>
    </source>
</evidence>
<evidence type="ECO:0000313" key="4">
    <source>
        <dbReference type="RefSeq" id="XP_039134973.1"/>
    </source>
</evidence>
<accession>A0AB40C9F3</accession>
<dbReference type="GO" id="GO:0003824">
    <property type="term" value="F:catalytic activity"/>
    <property type="evidence" value="ECO:0007669"/>
    <property type="project" value="UniProtKB-KW"/>
</dbReference>
<name>A0AB40C9F3_DIOCR</name>
<dbReference type="PANTHER" id="PTHR37984:SF5">
    <property type="entry name" value="PROTEIN NYNRIN-LIKE"/>
    <property type="match status" value="1"/>
</dbReference>
<evidence type="ECO:0000313" key="3">
    <source>
        <dbReference type="Proteomes" id="UP001515500"/>
    </source>
</evidence>
<proteinExistence type="predicted"/>
<dbReference type="AlphaFoldDB" id="A0AB40C9F3"/>
<reference evidence="4" key="1">
    <citation type="submission" date="2025-08" db="UniProtKB">
        <authorList>
            <consortium name="RefSeq"/>
        </authorList>
    </citation>
    <scope>IDENTIFICATION</scope>
</reference>
<dbReference type="RefSeq" id="XP_039134973.1">
    <property type="nucleotide sequence ID" value="XM_039279039.1"/>
</dbReference>
<dbReference type="SUPFAM" id="SSF56672">
    <property type="entry name" value="DNA/RNA polymerases"/>
    <property type="match status" value="1"/>
</dbReference>
<gene>
    <name evidence="4" type="primary">LOC120272269</name>
</gene>
<keyword evidence="3" id="KW-1185">Reference proteome</keyword>
<dbReference type="InterPro" id="IPR012337">
    <property type="entry name" value="RNaseH-like_sf"/>
</dbReference>
<keyword evidence="1" id="KW-0511">Multifunctional enzyme</keyword>
<dbReference type="GO" id="GO:0003676">
    <property type="term" value="F:nucleic acid binding"/>
    <property type="evidence" value="ECO:0007669"/>
    <property type="project" value="InterPro"/>
</dbReference>
<dbReference type="Gene3D" id="3.30.420.10">
    <property type="entry name" value="Ribonuclease H-like superfamily/Ribonuclease H"/>
    <property type="match status" value="1"/>
</dbReference>
<sequence>MTTALVLALPNFAEQFVLETDVSGVAIGAVLSQNQHPIAFFSKKMTTRMQNQSTYVQELFAVTESVQKFRHYLLGRENVVADVLSRCFTFTSSQSQESFFNELKLLQSQDSYYGPLMKELHDSSNGNPMYILKAEVNAVFSQFSIGWSRRISESFYASSFPVFLERSIVCDRDKVFTSHFWQHLFSKMGTSIQMSTAYHSQSDGQTEALNKCLEMYSSVFY</sequence>
<dbReference type="PANTHER" id="PTHR37984">
    <property type="entry name" value="PROTEIN CBG26694"/>
    <property type="match status" value="1"/>
</dbReference>